<name>A0ABN9SEN7_9DINO</name>
<proteinExistence type="predicted"/>
<keyword evidence="2" id="KW-1185">Reference proteome</keyword>
<dbReference type="Proteomes" id="UP001189429">
    <property type="component" value="Unassembled WGS sequence"/>
</dbReference>
<sequence>MARGIAQLDAAQCAAFASRRGIQSSFSGEAEFYGATSAVIDGGLIDRVPGWPGYGVTWELAIDGSAAKAMISREGVGEVKRVDVGSEYMGELAGIVDCSEMGERKELEACAVSSSASWAKQGLLAARQ</sequence>
<comment type="caution">
    <text evidence="1">The sequence shown here is derived from an EMBL/GenBank/DDBJ whole genome shotgun (WGS) entry which is preliminary data.</text>
</comment>
<reference evidence="1" key="1">
    <citation type="submission" date="2023-10" db="EMBL/GenBank/DDBJ databases">
        <authorList>
            <person name="Chen Y."/>
            <person name="Shah S."/>
            <person name="Dougan E. K."/>
            <person name="Thang M."/>
            <person name="Chan C."/>
        </authorList>
    </citation>
    <scope>NUCLEOTIDE SEQUENCE [LARGE SCALE GENOMIC DNA]</scope>
</reference>
<evidence type="ECO:0000313" key="1">
    <source>
        <dbReference type="EMBL" id="CAK0828935.1"/>
    </source>
</evidence>
<dbReference type="EMBL" id="CAUYUJ010010259">
    <property type="protein sequence ID" value="CAK0828935.1"/>
    <property type="molecule type" value="Genomic_DNA"/>
</dbReference>
<accession>A0ABN9SEN7</accession>
<feature type="non-terminal residue" evidence="1">
    <location>
        <position position="128"/>
    </location>
</feature>
<protein>
    <submittedName>
        <fullName evidence="1">Uncharacterized protein</fullName>
    </submittedName>
</protein>
<gene>
    <name evidence="1" type="ORF">PCOR1329_LOCUS28029</name>
</gene>
<organism evidence="1 2">
    <name type="scientific">Prorocentrum cordatum</name>
    <dbReference type="NCBI Taxonomy" id="2364126"/>
    <lineage>
        <taxon>Eukaryota</taxon>
        <taxon>Sar</taxon>
        <taxon>Alveolata</taxon>
        <taxon>Dinophyceae</taxon>
        <taxon>Prorocentrales</taxon>
        <taxon>Prorocentraceae</taxon>
        <taxon>Prorocentrum</taxon>
    </lineage>
</organism>
<evidence type="ECO:0000313" key="2">
    <source>
        <dbReference type="Proteomes" id="UP001189429"/>
    </source>
</evidence>